<comment type="subcellular location">
    <subcellularLocation>
        <location evidence="1">Cell membrane</location>
    </subcellularLocation>
</comment>
<name>A0A8I6SS63_CIMLE</name>
<keyword evidence="5 8" id="KW-1133">Transmembrane helix</keyword>
<protein>
    <submittedName>
        <fullName evidence="9">Uncharacterized protein</fullName>
    </submittedName>
</protein>
<evidence type="ECO:0000313" key="9">
    <source>
        <dbReference type="EnsemblMetazoa" id="XP_024086102.1"/>
    </source>
</evidence>
<evidence type="ECO:0000256" key="2">
    <source>
        <dbReference type="ARBA" id="ARBA00010532"/>
    </source>
</evidence>
<keyword evidence="7" id="KW-0325">Glycoprotein</keyword>
<feature type="transmembrane region" description="Helical" evidence="8">
    <location>
        <begin position="46"/>
        <end position="67"/>
    </location>
</feature>
<dbReference type="PANTHER" id="PTHR11923:SF93">
    <property type="entry name" value="GH07959P-RELATED"/>
    <property type="match status" value="1"/>
</dbReference>
<dbReference type="AlphaFoldDB" id="A0A8I6SS63"/>
<feature type="transmembrane region" description="Helical" evidence="8">
    <location>
        <begin position="474"/>
        <end position="503"/>
    </location>
</feature>
<dbReference type="PANTHER" id="PTHR11923">
    <property type="entry name" value="SCAVENGER RECEPTOR CLASS B TYPE-1 SR-B1"/>
    <property type="match status" value="1"/>
</dbReference>
<keyword evidence="3" id="KW-1003">Cell membrane</keyword>
<dbReference type="PRINTS" id="PR01609">
    <property type="entry name" value="CD36FAMILY"/>
</dbReference>
<dbReference type="InterPro" id="IPR002159">
    <property type="entry name" value="CD36_fam"/>
</dbReference>
<proteinExistence type="inferred from homology"/>
<evidence type="ECO:0000256" key="1">
    <source>
        <dbReference type="ARBA" id="ARBA00004236"/>
    </source>
</evidence>
<reference evidence="9" key="1">
    <citation type="submission" date="2022-01" db="UniProtKB">
        <authorList>
            <consortium name="EnsemblMetazoa"/>
        </authorList>
    </citation>
    <scope>IDENTIFICATION</scope>
</reference>
<sequence length="552" mass="63317">MEIICCPKGNRRYDYFQFLRVCSHYISWRWKVFFPRMALLASEMKTYVLGTVGALMSILGVTFFFIWPPVFESLLHKQMQVTSGSHTFRLWKDTPIPMQMSFYLFNWTNYENIKHEKPKLEQIGPYRFKLEERKTNITMNCNGTVTFQIQRLWYFDAENSNGTLDDYVTTLNAVAMSAAFTVRDWSEFMKLSFGFGVVRVNTKLHVTEKVGEILFDGYSDPLIDIAMSLPNMMGVNIPYDKFGWFYKRNGTSDSEGVFNMDTGENNIYNLGKLHNWNYKPTTDFYPDGCGMVNGSAGELFPPKQTKDKKLQFYSPDLCRSVSLSFKEEVEVHGIKGYKYTGDEYTFDNGTLDPSNECFCEGECIPSGVLNVTKCRYGAPGYVSFPHFFLADESYINAVEGLKPDPEKHTLYITLEPETGIPLDVSARFQVNIQLSPYDYLNIMKDVPSIVFPMLWFEHTATITPNLAFLVKLALYAPMIGVTCFLLMALGGLFLLGYTIYLAFKGRRRMHRKVQTEMKGISLVQNSCEQPFLLKRKASDVPKVISTKTTLIN</sequence>
<evidence type="ECO:0000313" key="10">
    <source>
        <dbReference type="Proteomes" id="UP000494040"/>
    </source>
</evidence>
<keyword evidence="4 8" id="KW-0812">Transmembrane</keyword>
<dbReference type="RefSeq" id="XP_024086102.1">
    <property type="nucleotide sequence ID" value="XM_024230334.1"/>
</dbReference>
<dbReference type="Pfam" id="PF01130">
    <property type="entry name" value="CD36"/>
    <property type="match status" value="1"/>
</dbReference>
<keyword evidence="10" id="KW-1185">Reference proteome</keyword>
<dbReference type="GeneID" id="106663861"/>
<evidence type="ECO:0000256" key="4">
    <source>
        <dbReference type="ARBA" id="ARBA00022692"/>
    </source>
</evidence>
<evidence type="ECO:0000256" key="3">
    <source>
        <dbReference type="ARBA" id="ARBA00022475"/>
    </source>
</evidence>
<comment type="similarity">
    <text evidence="2">Belongs to the CD36 family.</text>
</comment>
<dbReference type="Proteomes" id="UP000494040">
    <property type="component" value="Unassembled WGS sequence"/>
</dbReference>
<dbReference type="GO" id="GO:0005886">
    <property type="term" value="C:plasma membrane"/>
    <property type="evidence" value="ECO:0007669"/>
    <property type="project" value="UniProtKB-SubCell"/>
</dbReference>
<evidence type="ECO:0000256" key="6">
    <source>
        <dbReference type="ARBA" id="ARBA00023136"/>
    </source>
</evidence>
<evidence type="ECO:0000256" key="7">
    <source>
        <dbReference type="ARBA" id="ARBA00023180"/>
    </source>
</evidence>
<organism evidence="9 10">
    <name type="scientific">Cimex lectularius</name>
    <name type="common">Bed bug</name>
    <name type="synonym">Acanthia lectularia</name>
    <dbReference type="NCBI Taxonomy" id="79782"/>
    <lineage>
        <taxon>Eukaryota</taxon>
        <taxon>Metazoa</taxon>
        <taxon>Ecdysozoa</taxon>
        <taxon>Arthropoda</taxon>
        <taxon>Hexapoda</taxon>
        <taxon>Insecta</taxon>
        <taxon>Pterygota</taxon>
        <taxon>Neoptera</taxon>
        <taxon>Paraneoptera</taxon>
        <taxon>Hemiptera</taxon>
        <taxon>Heteroptera</taxon>
        <taxon>Panheteroptera</taxon>
        <taxon>Cimicomorpha</taxon>
        <taxon>Cimicidae</taxon>
        <taxon>Cimex</taxon>
    </lineage>
</organism>
<dbReference type="SMR" id="A0A8I6SS63"/>
<evidence type="ECO:0000256" key="8">
    <source>
        <dbReference type="SAM" id="Phobius"/>
    </source>
</evidence>
<evidence type="ECO:0000256" key="5">
    <source>
        <dbReference type="ARBA" id="ARBA00022989"/>
    </source>
</evidence>
<dbReference type="EnsemblMetazoa" id="XM_024230334.1">
    <property type="protein sequence ID" value="XP_024086102.1"/>
    <property type="gene ID" value="LOC106663861"/>
</dbReference>
<dbReference type="GO" id="GO:0005737">
    <property type="term" value="C:cytoplasm"/>
    <property type="evidence" value="ECO:0007669"/>
    <property type="project" value="TreeGrafter"/>
</dbReference>
<keyword evidence="6 8" id="KW-0472">Membrane</keyword>
<dbReference type="OrthoDB" id="514335at2759"/>
<accession>A0A8I6SS63</accession>
<dbReference type="OMA" id="WIMQKEM"/>
<dbReference type="GO" id="GO:0005044">
    <property type="term" value="F:scavenger receptor activity"/>
    <property type="evidence" value="ECO:0007669"/>
    <property type="project" value="TreeGrafter"/>
</dbReference>